<dbReference type="InterPro" id="IPR025970">
    <property type="entry name" value="SusE"/>
</dbReference>
<organism evidence="2 3">
    <name type="scientific">Lutibacter maritimus</name>
    <dbReference type="NCBI Taxonomy" id="593133"/>
    <lineage>
        <taxon>Bacteria</taxon>
        <taxon>Pseudomonadati</taxon>
        <taxon>Bacteroidota</taxon>
        <taxon>Flavobacteriia</taxon>
        <taxon>Flavobacteriales</taxon>
        <taxon>Flavobacteriaceae</taxon>
        <taxon>Lutibacter</taxon>
    </lineage>
</organism>
<dbReference type="PROSITE" id="PS50853">
    <property type="entry name" value="FN3"/>
    <property type="match status" value="1"/>
</dbReference>
<dbReference type="InterPro" id="IPR003961">
    <property type="entry name" value="FN3_dom"/>
</dbReference>
<accession>A0A1I6Q926</accession>
<dbReference type="RefSeq" id="WP_090224662.1">
    <property type="nucleotide sequence ID" value="NZ_FOZP01000003.1"/>
</dbReference>
<protein>
    <submittedName>
        <fullName evidence="2">SusE outer membrane protein</fullName>
    </submittedName>
</protein>
<feature type="domain" description="Fibronectin type-III" evidence="1">
    <location>
        <begin position="34"/>
        <end position="132"/>
    </location>
</feature>
<dbReference type="Gene3D" id="2.60.40.10">
    <property type="entry name" value="Immunoglobulins"/>
    <property type="match status" value="2"/>
</dbReference>
<proteinExistence type="predicted"/>
<reference evidence="3" key="1">
    <citation type="submission" date="2016-10" db="EMBL/GenBank/DDBJ databases">
        <authorList>
            <person name="Varghese N."/>
            <person name="Submissions S."/>
        </authorList>
    </citation>
    <scope>NUCLEOTIDE SEQUENCE [LARGE SCALE GENOMIC DNA]</scope>
    <source>
        <strain evidence="3">DSM 24450</strain>
    </source>
</reference>
<name>A0A1I6Q926_9FLAO</name>
<dbReference type="PROSITE" id="PS51257">
    <property type="entry name" value="PROKAR_LIPOPROTEIN"/>
    <property type="match status" value="1"/>
</dbReference>
<evidence type="ECO:0000313" key="2">
    <source>
        <dbReference type="EMBL" id="SFS48855.1"/>
    </source>
</evidence>
<evidence type="ECO:0000259" key="1">
    <source>
        <dbReference type="PROSITE" id="PS50853"/>
    </source>
</evidence>
<keyword evidence="3" id="KW-1185">Reference proteome</keyword>
<dbReference type="STRING" id="593133.SAMN04488006_1628"/>
<dbReference type="CDD" id="cd00063">
    <property type="entry name" value="FN3"/>
    <property type="match status" value="1"/>
</dbReference>
<evidence type="ECO:0000313" key="3">
    <source>
        <dbReference type="Proteomes" id="UP000199312"/>
    </source>
</evidence>
<dbReference type="OrthoDB" id="789771at2"/>
<dbReference type="AlphaFoldDB" id="A0A1I6Q926"/>
<dbReference type="InterPro" id="IPR013783">
    <property type="entry name" value="Ig-like_fold"/>
</dbReference>
<dbReference type="EMBL" id="FOZP01000003">
    <property type="protein sequence ID" value="SFS48855.1"/>
    <property type="molecule type" value="Genomic_DNA"/>
</dbReference>
<gene>
    <name evidence="2" type="ORF">SAMN04488006_1628</name>
</gene>
<dbReference type="Proteomes" id="UP000199312">
    <property type="component" value="Unassembled WGS sequence"/>
</dbReference>
<dbReference type="Pfam" id="PF14292">
    <property type="entry name" value="SusE"/>
    <property type="match status" value="1"/>
</dbReference>
<dbReference type="SUPFAM" id="SSF49265">
    <property type="entry name" value="Fibronectin type III"/>
    <property type="match status" value="1"/>
</dbReference>
<sequence>MKHIFILSIVSILLFSCGGGGDDPSPVTPDLNKAPSTPSLTSPVNNSLCVDKVVTFEWTAATDPNNDAISYEIQVAKDNQFAQIIQNINTSSTSALITLENNIAYYWRVKAIDSKSLAGSFSPSYKFYTYGIGVANYAPFTPELIKPTLNLLIQTPTVELAWNASDVDSSDTLTYDVFLDTVNPPQAKIADNISGKTLAKNVSASTTYYWKVVVKDNKGGQTIGQVWNFQTD</sequence>
<dbReference type="InterPro" id="IPR036116">
    <property type="entry name" value="FN3_sf"/>
</dbReference>